<evidence type="ECO:0000313" key="6">
    <source>
        <dbReference type="EMBL" id="TFE89015.1"/>
    </source>
</evidence>
<dbReference type="SMART" id="SM00487">
    <property type="entry name" value="DEXDc"/>
    <property type="match status" value="1"/>
</dbReference>
<keyword evidence="2" id="KW-0067">ATP-binding</keyword>
<dbReference type="SMART" id="SM00490">
    <property type="entry name" value="HELICc"/>
    <property type="match status" value="1"/>
</dbReference>
<evidence type="ECO:0000256" key="1">
    <source>
        <dbReference type="ARBA" id="ARBA00022741"/>
    </source>
</evidence>
<dbReference type="GO" id="GO:0006310">
    <property type="term" value="P:DNA recombination"/>
    <property type="evidence" value="ECO:0007669"/>
    <property type="project" value="TreeGrafter"/>
</dbReference>
<dbReference type="SUPFAM" id="SSF52540">
    <property type="entry name" value="P-loop containing nucleoside triphosphate hydrolases"/>
    <property type="match status" value="1"/>
</dbReference>
<proteinExistence type="predicted"/>
<reference evidence="6 7" key="1">
    <citation type="submission" date="2017-03" db="EMBL/GenBank/DDBJ databases">
        <title>Isolation of Levoglucosan Utilizing Bacteria.</title>
        <authorList>
            <person name="Arya A.S."/>
        </authorList>
    </citation>
    <scope>NUCLEOTIDE SEQUENCE [LARGE SCALE GENOMIC DNA]</scope>
    <source>
        <strain evidence="6 7">MEC069</strain>
    </source>
</reference>
<sequence>MSTYEQILQACQGRSLLAEELCLLLEHLQLNLSEAQRRRYLQLGLLRKQLKLETGLRTMYTRIFPSIWRKEEKRICRRCGSSELYMANCIECGQLCPYCEACLTMGRVRSCSFLLSGYSPPHADLNVATAVKPPSPEACLDGWGLSPAQYAASSSGLHFMATLQKPMNSDKELAANMRRFLIWAVTGAGKTEMIFPFIQYAIASGQRVLVATPRKDVVLELQPRLGRAFAAYKVVTLYGGSAERWERGDITLATTHQLLRLDAAFDLVIIDEIDAFPFHNNPMLEYAAERVCKPQACTVLLSATPPRSVRRAAWLGRMAHAKVPVRYHRKPLPVPGFVPFGGLQKAIDSGGLPAVLLRKLQASLQRGAQVFVFVPAIRLVDPLLALLRNCRELSDWSEGMEGTSSKDGERGEKVIRFREKQARLLVTTTILERGVTVPKSDVFILDADSGLFDEASLIQMAGRAGRSKDDPAGIVCFAARETTRSQREAVRQIKQMNRIARRHGYLETGDGGA</sequence>
<evidence type="ECO:0000256" key="3">
    <source>
        <dbReference type="ARBA" id="ARBA00023125"/>
    </source>
</evidence>
<dbReference type="Pfam" id="PF00271">
    <property type="entry name" value="Helicase_C"/>
    <property type="match status" value="1"/>
</dbReference>
<gene>
    <name evidence="6" type="ORF">B5M42_08430</name>
</gene>
<dbReference type="GO" id="GO:0006302">
    <property type="term" value="P:double-strand break repair"/>
    <property type="evidence" value="ECO:0007669"/>
    <property type="project" value="TreeGrafter"/>
</dbReference>
<dbReference type="GO" id="GO:0005524">
    <property type="term" value="F:ATP binding"/>
    <property type="evidence" value="ECO:0007669"/>
    <property type="project" value="UniProtKB-KW"/>
</dbReference>
<comment type="caution">
    <text evidence="6">The sequence shown here is derived from an EMBL/GenBank/DDBJ whole genome shotgun (WGS) entry which is preliminary data.</text>
</comment>
<dbReference type="GO" id="GO:0003677">
    <property type="term" value="F:DNA binding"/>
    <property type="evidence" value="ECO:0007669"/>
    <property type="project" value="UniProtKB-KW"/>
</dbReference>
<accession>A0A4Y8Q5H4</accession>
<dbReference type="InterPro" id="IPR027417">
    <property type="entry name" value="P-loop_NTPase"/>
</dbReference>
<dbReference type="PANTHER" id="PTHR30580">
    <property type="entry name" value="PRIMOSOMAL PROTEIN N"/>
    <property type="match status" value="1"/>
</dbReference>
<evidence type="ECO:0008006" key="8">
    <source>
        <dbReference type="Google" id="ProtNLM"/>
    </source>
</evidence>
<evidence type="ECO:0000259" key="4">
    <source>
        <dbReference type="PROSITE" id="PS51192"/>
    </source>
</evidence>
<evidence type="ECO:0000313" key="7">
    <source>
        <dbReference type="Proteomes" id="UP000298246"/>
    </source>
</evidence>
<evidence type="ECO:0000259" key="5">
    <source>
        <dbReference type="PROSITE" id="PS51194"/>
    </source>
</evidence>
<keyword evidence="1" id="KW-0547">Nucleotide-binding</keyword>
<dbReference type="PROSITE" id="PS51192">
    <property type="entry name" value="HELICASE_ATP_BIND_1"/>
    <property type="match status" value="1"/>
</dbReference>
<keyword evidence="3" id="KW-0238">DNA-binding</keyword>
<dbReference type="Pfam" id="PF00270">
    <property type="entry name" value="DEAD"/>
    <property type="match status" value="1"/>
</dbReference>
<dbReference type="Proteomes" id="UP000298246">
    <property type="component" value="Unassembled WGS sequence"/>
</dbReference>
<organism evidence="6 7">
    <name type="scientific">Paenibacillus athensensis</name>
    <dbReference type="NCBI Taxonomy" id="1967502"/>
    <lineage>
        <taxon>Bacteria</taxon>
        <taxon>Bacillati</taxon>
        <taxon>Bacillota</taxon>
        <taxon>Bacilli</taxon>
        <taxon>Bacillales</taxon>
        <taxon>Paenibacillaceae</taxon>
        <taxon>Paenibacillus</taxon>
    </lineage>
</organism>
<keyword evidence="7" id="KW-1185">Reference proteome</keyword>
<dbReference type="EMBL" id="MYFO01000008">
    <property type="protein sequence ID" value="TFE89015.1"/>
    <property type="molecule type" value="Genomic_DNA"/>
</dbReference>
<dbReference type="AlphaFoldDB" id="A0A4Y8Q5H4"/>
<dbReference type="GO" id="GO:0006270">
    <property type="term" value="P:DNA replication initiation"/>
    <property type="evidence" value="ECO:0007669"/>
    <property type="project" value="TreeGrafter"/>
</dbReference>
<name>A0A4Y8Q5H4_9BACL</name>
<dbReference type="InterPro" id="IPR001650">
    <property type="entry name" value="Helicase_C-like"/>
</dbReference>
<dbReference type="Gene3D" id="3.40.50.300">
    <property type="entry name" value="P-loop containing nucleotide triphosphate hydrolases"/>
    <property type="match status" value="2"/>
</dbReference>
<protein>
    <recommendedName>
        <fullName evidence="8">DNA/RNA helicase</fullName>
    </recommendedName>
</protein>
<dbReference type="GO" id="GO:0043138">
    <property type="term" value="F:3'-5' DNA helicase activity"/>
    <property type="evidence" value="ECO:0007669"/>
    <property type="project" value="TreeGrafter"/>
</dbReference>
<dbReference type="InterPro" id="IPR014001">
    <property type="entry name" value="Helicase_ATP-bd"/>
</dbReference>
<feature type="domain" description="Helicase ATP-binding" evidence="4">
    <location>
        <begin position="171"/>
        <end position="323"/>
    </location>
</feature>
<evidence type="ECO:0000256" key="2">
    <source>
        <dbReference type="ARBA" id="ARBA00022840"/>
    </source>
</evidence>
<dbReference type="PANTHER" id="PTHR30580:SF1">
    <property type="entry name" value="COMF OPERON PROTEIN 1"/>
    <property type="match status" value="1"/>
</dbReference>
<dbReference type="InterPro" id="IPR011545">
    <property type="entry name" value="DEAD/DEAH_box_helicase_dom"/>
</dbReference>
<feature type="domain" description="Helicase C-terminal" evidence="5">
    <location>
        <begin position="356"/>
        <end position="512"/>
    </location>
</feature>
<dbReference type="PROSITE" id="PS51194">
    <property type="entry name" value="HELICASE_CTER"/>
    <property type="match status" value="1"/>
</dbReference>